<keyword evidence="3" id="KW-1185">Reference proteome</keyword>
<comment type="similarity">
    <text evidence="1">Belongs to the protein phosphatase inhibitor 2 family.</text>
</comment>
<dbReference type="GO" id="GO:0004864">
    <property type="term" value="F:protein phosphatase inhibitor activity"/>
    <property type="evidence" value="ECO:0007669"/>
    <property type="project" value="UniProtKB-KW"/>
</dbReference>
<evidence type="ECO:0000313" key="4">
    <source>
        <dbReference type="RefSeq" id="XP_030383187.1"/>
    </source>
</evidence>
<proteinExistence type="inferred from homology"/>
<gene>
    <name evidence="4" type="primary">LOC115630681</name>
</gene>
<dbReference type="OrthoDB" id="551302at2759"/>
<dbReference type="GeneID" id="115630681"/>
<evidence type="ECO:0000313" key="3">
    <source>
        <dbReference type="Proteomes" id="UP000504634"/>
    </source>
</evidence>
<organism evidence="3 4">
    <name type="scientific">Drosophila lebanonensis</name>
    <name type="common">Fruit fly</name>
    <name type="synonym">Scaptodrosophila lebanonensis</name>
    <dbReference type="NCBI Taxonomy" id="7225"/>
    <lineage>
        <taxon>Eukaryota</taxon>
        <taxon>Metazoa</taxon>
        <taxon>Ecdysozoa</taxon>
        <taxon>Arthropoda</taxon>
        <taxon>Hexapoda</taxon>
        <taxon>Insecta</taxon>
        <taxon>Pterygota</taxon>
        <taxon>Neoptera</taxon>
        <taxon>Endopterygota</taxon>
        <taxon>Diptera</taxon>
        <taxon>Brachycera</taxon>
        <taxon>Muscomorpha</taxon>
        <taxon>Ephydroidea</taxon>
        <taxon>Drosophilidae</taxon>
        <taxon>Scaptodrosophila</taxon>
    </lineage>
</organism>
<protein>
    <submittedName>
        <fullName evidence="4">Protein phosphatase inhibitor 2-like</fullName>
    </submittedName>
</protein>
<feature type="region of interest" description="Disordered" evidence="2">
    <location>
        <begin position="168"/>
        <end position="264"/>
    </location>
</feature>
<dbReference type="PANTHER" id="PTHR12398:SF20">
    <property type="entry name" value="PROTEIN PHOSPHATASE 1 REGULATORY INHIBITOR SUBUNIT 2"/>
    <property type="match status" value="1"/>
</dbReference>
<accession>A0A6J2U7P2</accession>
<dbReference type="Proteomes" id="UP000504634">
    <property type="component" value="Unplaced"/>
</dbReference>
<name>A0A6J2U7P2_DROLE</name>
<dbReference type="InterPro" id="IPR007062">
    <property type="entry name" value="PPI-2"/>
</dbReference>
<dbReference type="GO" id="GO:0009966">
    <property type="term" value="P:regulation of signal transduction"/>
    <property type="evidence" value="ECO:0007669"/>
    <property type="project" value="InterPro"/>
</dbReference>
<dbReference type="RefSeq" id="XP_030383187.1">
    <property type="nucleotide sequence ID" value="XM_030527327.1"/>
</dbReference>
<feature type="compositionally biased region" description="Low complexity" evidence="2">
    <location>
        <begin position="178"/>
        <end position="191"/>
    </location>
</feature>
<evidence type="ECO:0000256" key="2">
    <source>
        <dbReference type="SAM" id="MobiDB-lite"/>
    </source>
</evidence>
<dbReference type="Gene3D" id="6.10.250.1050">
    <property type="match status" value="2"/>
</dbReference>
<dbReference type="AlphaFoldDB" id="A0A6J2U7P2"/>
<feature type="region of interest" description="Disordered" evidence="2">
    <location>
        <begin position="86"/>
        <end position="111"/>
    </location>
</feature>
<feature type="compositionally biased region" description="Acidic residues" evidence="2">
    <location>
        <begin position="95"/>
        <end position="109"/>
    </location>
</feature>
<sequence length="281" mass="31217">MQRNQNEPSRTSILKNAYGVKAEPTISLKRAKFDEMNVLETLHPANKDYGHMVIDEPKTPFVFDDEPAHVLDTETLMEKLRRAAQSETPAFGMDNDSDDSSGDDDFPESLEEKVGRLEFERRRKLHYKEFLTVPLARRLIAEEFGDSELSIPDKLNTTSESCLSEVCAEHDNQDDQSGIETSSSYSSQSEPSESHFEPGFHPSHPCYHKLKAHIAAGKKKDKAEQPTQDVAQSVRAVGRPSGVGMSIGTTQPRPHSSIAESKGSVALTVKKRCISKKLSTS</sequence>
<evidence type="ECO:0000256" key="1">
    <source>
        <dbReference type="ARBA" id="ARBA00005472"/>
    </source>
</evidence>
<feature type="compositionally biased region" description="Basic residues" evidence="2">
    <location>
        <begin position="206"/>
        <end position="220"/>
    </location>
</feature>
<keyword evidence="4" id="KW-0650">Protein phosphatase inhibitor</keyword>
<dbReference type="PANTHER" id="PTHR12398">
    <property type="entry name" value="PROTEIN PHOSPHATASE INHIBITOR"/>
    <property type="match status" value="1"/>
</dbReference>
<dbReference type="Pfam" id="PF04979">
    <property type="entry name" value="IPP-2"/>
    <property type="match status" value="1"/>
</dbReference>
<reference evidence="4" key="1">
    <citation type="submission" date="2025-08" db="UniProtKB">
        <authorList>
            <consortium name="RefSeq"/>
        </authorList>
    </citation>
    <scope>IDENTIFICATION</scope>
    <source>
        <strain evidence="4">11010-0011.00</strain>
        <tissue evidence="4">Whole body</tissue>
    </source>
</reference>